<dbReference type="PROSITE" id="PS51194">
    <property type="entry name" value="HELICASE_CTER"/>
    <property type="match status" value="1"/>
</dbReference>
<comment type="catalytic activity">
    <reaction evidence="15">
        <text>ATP + H2O = ADP + phosphate + H(+)</text>
        <dbReference type="Rhea" id="RHEA:13065"/>
        <dbReference type="ChEBI" id="CHEBI:15377"/>
        <dbReference type="ChEBI" id="CHEBI:15378"/>
        <dbReference type="ChEBI" id="CHEBI:30616"/>
        <dbReference type="ChEBI" id="CHEBI:43474"/>
        <dbReference type="ChEBI" id="CHEBI:456216"/>
        <dbReference type="EC" id="3.6.4.13"/>
    </reaction>
</comment>
<evidence type="ECO:0000256" key="9">
    <source>
        <dbReference type="ARBA" id="ARBA00022884"/>
    </source>
</evidence>
<evidence type="ECO:0000259" key="20">
    <source>
        <dbReference type="PROSITE" id="PS51194"/>
    </source>
</evidence>
<dbReference type="EC" id="3.6.4.13" evidence="3"/>
<dbReference type="InterPro" id="IPR014014">
    <property type="entry name" value="RNA_helicase_DEAD_Q_motif"/>
</dbReference>
<dbReference type="SMART" id="SM00487">
    <property type="entry name" value="DEXDc"/>
    <property type="match status" value="1"/>
</dbReference>
<evidence type="ECO:0000256" key="12">
    <source>
        <dbReference type="ARBA" id="ARBA00037213"/>
    </source>
</evidence>
<keyword evidence="5 17" id="KW-0378">Hydrolase</keyword>
<dbReference type="PROSITE" id="PS00039">
    <property type="entry name" value="DEAD_ATP_HELICASE"/>
    <property type="match status" value="1"/>
</dbReference>
<dbReference type="Pfam" id="PF00271">
    <property type="entry name" value="Helicase_C"/>
    <property type="match status" value="1"/>
</dbReference>
<evidence type="ECO:0000256" key="13">
    <source>
        <dbReference type="ARBA" id="ARBA00038143"/>
    </source>
</evidence>
<dbReference type="AlphaFoldDB" id="A0AAJ0C744"/>
<protein>
    <recommendedName>
        <fullName evidence="3">RNA helicase</fullName>
        <ecNumber evidence="3">3.6.4.13</ecNumber>
    </recommendedName>
</protein>
<dbReference type="InterPro" id="IPR001650">
    <property type="entry name" value="Helicase_C-like"/>
</dbReference>
<evidence type="ECO:0000256" key="6">
    <source>
        <dbReference type="ARBA" id="ARBA00022806"/>
    </source>
</evidence>
<dbReference type="GO" id="GO:0003724">
    <property type="term" value="F:RNA helicase activity"/>
    <property type="evidence" value="ECO:0007669"/>
    <property type="project" value="UniProtKB-EC"/>
</dbReference>
<dbReference type="CDD" id="cd18787">
    <property type="entry name" value="SF2_C_DEAD"/>
    <property type="match status" value="1"/>
</dbReference>
<keyword evidence="11" id="KW-0653">Protein transport</keyword>
<evidence type="ECO:0000256" key="2">
    <source>
        <dbReference type="ARBA" id="ARBA00004567"/>
    </source>
</evidence>
<dbReference type="Gene3D" id="3.40.50.300">
    <property type="entry name" value="P-loop containing nucleotide triphosphate hydrolases"/>
    <property type="match status" value="2"/>
</dbReference>
<dbReference type="InterPro" id="IPR000629">
    <property type="entry name" value="RNA-helicase_DEAD-box_CS"/>
</dbReference>
<comment type="function">
    <text evidence="12">ATP-dependent RNA helicase associated with the nuclear pore complex and essential for mRNA export from the nucleus. May participate in a terminal step of mRNA export through the removal of proteins that accompany mRNA through the nucleopore complex. May also be involved in early transcription.</text>
</comment>
<evidence type="ECO:0000256" key="8">
    <source>
        <dbReference type="ARBA" id="ARBA00022840"/>
    </source>
</evidence>
<dbReference type="RefSeq" id="XP_060287403.1">
    <property type="nucleotide sequence ID" value="XM_060426956.1"/>
</dbReference>
<dbReference type="CDD" id="cd17963">
    <property type="entry name" value="DEADc_DDX19_DDX25"/>
    <property type="match status" value="1"/>
</dbReference>
<evidence type="ECO:0000313" key="22">
    <source>
        <dbReference type="EMBL" id="KAK1771190.1"/>
    </source>
</evidence>
<keyword evidence="10" id="KW-0811">Translocation</keyword>
<evidence type="ECO:0000256" key="7">
    <source>
        <dbReference type="ARBA" id="ARBA00022816"/>
    </source>
</evidence>
<evidence type="ECO:0000256" key="17">
    <source>
        <dbReference type="RuleBase" id="RU000492"/>
    </source>
</evidence>
<dbReference type="GO" id="GO:0016787">
    <property type="term" value="F:hydrolase activity"/>
    <property type="evidence" value="ECO:0007669"/>
    <property type="project" value="UniProtKB-KW"/>
</dbReference>
<evidence type="ECO:0000313" key="23">
    <source>
        <dbReference type="Proteomes" id="UP001244011"/>
    </source>
</evidence>
<evidence type="ECO:0000256" key="18">
    <source>
        <dbReference type="SAM" id="MobiDB-lite"/>
    </source>
</evidence>
<dbReference type="InterPro" id="IPR011545">
    <property type="entry name" value="DEAD/DEAH_box_helicase_dom"/>
</dbReference>
<keyword evidence="9" id="KW-0694">RNA-binding</keyword>
<keyword evidence="7" id="KW-0509">mRNA transport</keyword>
<evidence type="ECO:0000256" key="5">
    <source>
        <dbReference type="ARBA" id="ARBA00022801"/>
    </source>
</evidence>
<comment type="similarity">
    <text evidence="13">Belongs to the DEAD box helicase family. DDX19/DBP5 subfamily.</text>
</comment>
<dbReference type="EMBL" id="MU838999">
    <property type="protein sequence ID" value="KAK1771190.1"/>
    <property type="molecule type" value="Genomic_DNA"/>
</dbReference>
<dbReference type="GO" id="GO:0015031">
    <property type="term" value="P:protein transport"/>
    <property type="evidence" value="ECO:0007669"/>
    <property type="project" value="UniProtKB-KW"/>
</dbReference>
<keyword evidence="8 17" id="KW-0067">ATP-binding</keyword>
<comment type="caution">
    <text evidence="22">The sequence shown here is derived from an EMBL/GenBank/DDBJ whole genome shotgun (WGS) entry which is preliminary data.</text>
</comment>
<evidence type="ECO:0000256" key="10">
    <source>
        <dbReference type="ARBA" id="ARBA00023010"/>
    </source>
</evidence>
<proteinExistence type="inferred from homology"/>
<dbReference type="FunFam" id="3.40.50.300:FF:000849">
    <property type="entry name" value="ATP-dependent RNA helicase DBP5"/>
    <property type="match status" value="1"/>
</dbReference>
<dbReference type="GO" id="GO:0003723">
    <property type="term" value="F:RNA binding"/>
    <property type="evidence" value="ECO:0007669"/>
    <property type="project" value="UniProtKB-KW"/>
</dbReference>
<dbReference type="GO" id="GO:0005643">
    <property type="term" value="C:nuclear pore"/>
    <property type="evidence" value="ECO:0007669"/>
    <property type="project" value="UniProtKB-SubCell"/>
</dbReference>
<organism evidence="22 23">
    <name type="scientific">Phialemonium atrogriseum</name>
    <dbReference type="NCBI Taxonomy" id="1093897"/>
    <lineage>
        <taxon>Eukaryota</taxon>
        <taxon>Fungi</taxon>
        <taxon>Dikarya</taxon>
        <taxon>Ascomycota</taxon>
        <taxon>Pezizomycotina</taxon>
        <taxon>Sordariomycetes</taxon>
        <taxon>Sordariomycetidae</taxon>
        <taxon>Cephalothecales</taxon>
        <taxon>Cephalothecaceae</taxon>
        <taxon>Phialemonium</taxon>
    </lineage>
</organism>
<evidence type="ECO:0000256" key="1">
    <source>
        <dbReference type="ARBA" id="ARBA00004335"/>
    </source>
</evidence>
<keyword evidence="11" id="KW-0906">Nuclear pore complex</keyword>
<keyword evidence="6 17" id="KW-0347">Helicase</keyword>
<comment type="subunit">
    <text evidence="14">Associates with the nuclear pore complex.</text>
</comment>
<feature type="domain" description="Helicase ATP-binding" evidence="19">
    <location>
        <begin position="117"/>
        <end position="286"/>
    </location>
</feature>
<dbReference type="Proteomes" id="UP001244011">
    <property type="component" value="Unassembled WGS sequence"/>
</dbReference>
<reference evidence="22" key="1">
    <citation type="submission" date="2023-06" db="EMBL/GenBank/DDBJ databases">
        <title>Genome-scale phylogeny and comparative genomics of the fungal order Sordariales.</title>
        <authorList>
            <consortium name="Lawrence Berkeley National Laboratory"/>
            <person name="Hensen N."/>
            <person name="Bonometti L."/>
            <person name="Westerberg I."/>
            <person name="Brannstrom I.O."/>
            <person name="Guillou S."/>
            <person name="Cros-Aarteil S."/>
            <person name="Calhoun S."/>
            <person name="Haridas S."/>
            <person name="Kuo A."/>
            <person name="Mondo S."/>
            <person name="Pangilinan J."/>
            <person name="Riley R."/>
            <person name="Labutti K."/>
            <person name="Andreopoulos B."/>
            <person name="Lipzen A."/>
            <person name="Chen C."/>
            <person name="Yanf M."/>
            <person name="Daum C."/>
            <person name="Ng V."/>
            <person name="Clum A."/>
            <person name="Steindorff A."/>
            <person name="Ohm R."/>
            <person name="Martin F."/>
            <person name="Silar P."/>
            <person name="Natvig D."/>
            <person name="Lalanne C."/>
            <person name="Gautier V."/>
            <person name="Ament-Velasquez S.L."/>
            <person name="Kruys A."/>
            <person name="Hutchinson M.I."/>
            <person name="Powell A.J."/>
            <person name="Barry K."/>
            <person name="Miller A.N."/>
            <person name="Grigoriev I.V."/>
            <person name="Debuchy R."/>
            <person name="Gladieux P."/>
            <person name="Thoren M.H."/>
            <person name="Johannesson H."/>
        </authorList>
    </citation>
    <scope>NUCLEOTIDE SEQUENCE</scope>
    <source>
        <strain evidence="22">8032-3</strain>
    </source>
</reference>
<dbReference type="InterPro" id="IPR027417">
    <property type="entry name" value="P-loop_NTPase"/>
</dbReference>
<evidence type="ECO:0000259" key="19">
    <source>
        <dbReference type="PROSITE" id="PS51192"/>
    </source>
</evidence>
<accession>A0AAJ0C744</accession>
<feature type="region of interest" description="Disordered" evidence="18">
    <location>
        <begin position="1"/>
        <end position="26"/>
    </location>
</feature>
<keyword evidence="11" id="KW-0539">Nucleus</keyword>
<dbReference type="PROSITE" id="PS51195">
    <property type="entry name" value="Q_MOTIF"/>
    <property type="match status" value="1"/>
</dbReference>
<dbReference type="GeneID" id="85310143"/>
<comment type="subcellular location">
    <subcellularLocation>
        <location evidence="1">Nucleus membrane</location>
        <topology evidence="1">Peripheral membrane protein</topology>
        <orientation evidence="1">Cytoplasmic side</orientation>
    </subcellularLocation>
    <subcellularLocation>
        <location evidence="2">Nucleus</location>
        <location evidence="2">Nuclear pore complex</location>
    </subcellularLocation>
</comment>
<keyword evidence="23" id="KW-1185">Reference proteome</keyword>
<dbReference type="Pfam" id="PF00270">
    <property type="entry name" value="DEAD"/>
    <property type="match status" value="1"/>
</dbReference>
<keyword evidence="7" id="KW-0813">Transport</keyword>
<keyword evidence="4 17" id="KW-0547">Nucleotide-binding</keyword>
<evidence type="ECO:0000256" key="3">
    <source>
        <dbReference type="ARBA" id="ARBA00012552"/>
    </source>
</evidence>
<dbReference type="GO" id="GO:0031965">
    <property type="term" value="C:nuclear membrane"/>
    <property type="evidence" value="ECO:0007669"/>
    <property type="project" value="UniProtKB-SubCell"/>
</dbReference>
<sequence>MADLASRITKPSAEASAEPIDTPVEAADNPVKAAEIQSDVAKAQLDGPSDSAPVETRLLESSYDVEVKLSDLQNDQDSPLYSVSTFDQLGLSKEINDGLLAMNYKKPSKIQEKALPLMIANPPTNMIAQSQSGTGKTGAFVLTILSRIDFSKPTQPQALVLAPSRELARQIQSVIQSIGQFCKDLIVEAAVPGAVSRDTGVRSSAVVGTPGTVMDLIRRRQFDVSQLKLLVIDEADNMLDMQGLGDQCTRVKNMLPKNIQILLFSATFPDKVMMYAERFAPNANQMKLRQQDLTVRGISQMYMDCPDERTKYDILCKLYGLMTIGSSVIFVRTRESANEIQRRMEADGHKVSVLHGAYEGMNRDALLDDFRTGKSKVLITTNVLARGIDVSSVSMVINYDIPMKGMGDREPDAETYLHRIGRTGRFGRVGVSISFVYDRKSFQALSDIANIYGIDLIQLSPDDWDVTEKKVQDVIKSSRARPEYAPSAVTA</sequence>
<dbReference type="SUPFAM" id="SSF52540">
    <property type="entry name" value="P-loop containing nucleoside triphosphate hydrolases"/>
    <property type="match status" value="1"/>
</dbReference>
<evidence type="ECO:0000259" key="21">
    <source>
        <dbReference type="PROSITE" id="PS51195"/>
    </source>
</evidence>
<gene>
    <name evidence="22" type="ORF">QBC33DRAFT_527165</name>
</gene>
<evidence type="ECO:0000256" key="11">
    <source>
        <dbReference type="ARBA" id="ARBA00023132"/>
    </source>
</evidence>
<evidence type="ECO:0000256" key="4">
    <source>
        <dbReference type="ARBA" id="ARBA00022741"/>
    </source>
</evidence>
<dbReference type="GO" id="GO:0005524">
    <property type="term" value="F:ATP binding"/>
    <property type="evidence" value="ECO:0007669"/>
    <property type="project" value="UniProtKB-KW"/>
</dbReference>
<feature type="domain" description="DEAD-box RNA helicase Q" evidence="21">
    <location>
        <begin position="84"/>
        <end position="112"/>
    </location>
</feature>
<name>A0AAJ0C744_9PEZI</name>
<feature type="domain" description="Helicase C-terminal" evidence="20">
    <location>
        <begin position="297"/>
        <end position="465"/>
    </location>
</feature>
<dbReference type="GO" id="GO:0051028">
    <property type="term" value="P:mRNA transport"/>
    <property type="evidence" value="ECO:0007669"/>
    <property type="project" value="UniProtKB-KW"/>
</dbReference>
<feature type="short sequence motif" description="Q motif" evidence="16">
    <location>
        <begin position="84"/>
        <end position="112"/>
    </location>
</feature>
<dbReference type="SMART" id="SM00490">
    <property type="entry name" value="HELICc"/>
    <property type="match status" value="1"/>
</dbReference>
<dbReference type="PANTHER" id="PTHR47958">
    <property type="entry name" value="ATP-DEPENDENT RNA HELICASE DBP3"/>
    <property type="match status" value="1"/>
</dbReference>
<evidence type="ECO:0000256" key="16">
    <source>
        <dbReference type="PROSITE-ProRule" id="PRU00552"/>
    </source>
</evidence>
<evidence type="ECO:0000256" key="15">
    <source>
        <dbReference type="ARBA" id="ARBA00047984"/>
    </source>
</evidence>
<dbReference type="InterPro" id="IPR014001">
    <property type="entry name" value="Helicase_ATP-bd"/>
</dbReference>
<evidence type="ECO:0000256" key="14">
    <source>
        <dbReference type="ARBA" id="ARBA00038750"/>
    </source>
</evidence>
<dbReference type="PROSITE" id="PS51192">
    <property type="entry name" value="HELICASE_ATP_BIND_1"/>
    <property type="match status" value="1"/>
</dbReference>